<evidence type="ECO:0000256" key="9">
    <source>
        <dbReference type="SAM" id="Phobius"/>
    </source>
</evidence>
<evidence type="ECO:0000313" key="12">
    <source>
        <dbReference type="Proteomes" id="UP000005666"/>
    </source>
</evidence>
<dbReference type="OrthoDB" id="4540492at2759"/>
<dbReference type="PRINTS" id="PR00171">
    <property type="entry name" value="SUGRTRNSPORT"/>
</dbReference>
<dbReference type="InterPro" id="IPR036259">
    <property type="entry name" value="MFS_trans_sf"/>
</dbReference>
<feature type="region of interest" description="Disordered" evidence="8">
    <location>
        <begin position="258"/>
        <end position="277"/>
    </location>
</feature>
<name>G8C162_TETPH</name>
<dbReference type="PANTHER" id="PTHR23503">
    <property type="entry name" value="SOLUTE CARRIER FAMILY 2"/>
    <property type="match status" value="1"/>
</dbReference>
<evidence type="ECO:0000256" key="2">
    <source>
        <dbReference type="ARBA" id="ARBA00010992"/>
    </source>
</evidence>
<feature type="transmembrane region" description="Helical" evidence="9">
    <location>
        <begin position="450"/>
        <end position="468"/>
    </location>
</feature>
<dbReference type="RefSeq" id="XP_003688324.1">
    <property type="nucleotide sequence ID" value="XM_003688276.1"/>
</dbReference>
<dbReference type="STRING" id="1071381.G8C162"/>
<gene>
    <name evidence="11" type="primary">TPHA0N01090</name>
    <name evidence="11" type="ordered locus">TPHA_0N01090</name>
</gene>
<evidence type="ECO:0000256" key="4">
    <source>
        <dbReference type="ARBA" id="ARBA00022692"/>
    </source>
</evidence>
<dbReference type="EMBL" id="HE612869">
    <property type="protein sequence ID" value="CCE65890.1"/>
    <property type="molecule type" value="Genomic_DNA"/>
</dbReference>
<dbReference type="InterPro" id="IPR005829">
    <property type="entry name" value="Sugar_transporter_CS"/>
</dbReference>
<feature type="transmembrane region" description="Helical" evidence="9">
    <location>
        <begin position="175"/>
        <end position="193"/>
    </location>
</feature>
<dbReference type="InterPro" id="IPR045263">
    <property type="entry name" value="GLUT"/>
</dbReference>
<evidence type="ECO:0000256" key="6">
    <source>
        <dbReference type="ARBA" id="ARBA00023136"/>
    </source>
</evidence>
<dbReference type="Pfam" id="PF00083">
    <property type="entry name" value="Sugar_tr"/>
    <property type="match status" value="1"/>
</dbReference>
<dbReference type="GO" id="GO:0015149">
    <property type="term" value="F:hexose transmembrane transporter activity"/>
    <property type="evidence" value="ECO:0007669"/>
    <property type="project" value="TreeGrafter"/>
</dbReference>
<dbReference type="InterPro" id="IPR005828">
    <property type="entry name" value="MFS_sugar_transport-like"/>
</dbReference>
<feature type="transmembrane region" description="Helical" evidence="9">
    <location>
        <begin position="331"/>
        <end position="352"/>
    </location>
</feature>
<dbReference type="AlphaFoldDB" id="G8C162"/>
<keyword evidence="5 9" id="KW-1133">Transmembrane helix</keyword>
<feature type="domain" description="Major facilitator superfamily (MFS) profile" evidence="10">
    <location>
        <begin position="21"/>
        <end position="475"/>
    </location>
</feature>
<dbReference type="Proteomes" id="UP000005666">
    <property type="component" value="Chromosome 14"/>
</dbReference>
<dbReference type="PANTHER" id="PTHR23503:SF8">
    <property type="entry name" value="FACILITATED GLUCOSE TRANSPORTER PROTEIN 1"/>
    <property type="match status" value="1"/>
</dbReference>
<proteinExistence type="inferred from homology"/>
<keyword evidence="3 7" id="KW-0813">Transport</keyword>
<evidence type="ECO:0000256" key="8">
    <source>
        <dbReference type="SAM" id="MobiDB-lite"/>
    </source>
</evidence>
<feature type="transmembrane region" description="Helical" evidence="9">
    <location>
        <begin position="359"/>
        <end position="380"/>
    </location>
</feature>
<protein>
    <recommendedName>
        <fullName evidence="10">Major facilitator superfamily (MFS) profile domain-containing protein</fullName>
    </recommendedName>
</protein>
<sequence length="487" mass="54352">MDEPVMPYSKSRLIANHFIFTIAVICLGSMQFGYHLAELNAPQQFLSCSEFSDKFDEIPYSDTWLGRHNLEQCIPLDSTQLGTVISMFSVGGLAGSYFARVISNKYGRKKSLILGNLLNVVSSWILFASNKYGSLVLGRTLSGFASGVIMVNVPLFINEITPLRLKGLMGSMNQVSVNCGILVTQFVALFYANSYDWRWILFVGIVLGLLNLALVLKINESPKWLCLNDDVFGAELVLLKLRQDREVVVREIEEIQNELEPNDSADSTADPLDGHHDRRSPTLWEYISKKKYSKPRTVITMLLMGQQFVGINSIIFYGVKVVNNIAPNWAISINFGISLMNLAVTIASSAIVDKKGRKPLLLLSVSIMAITSFFISVSITHKLVSLLIISLFAYIAAFAIGAGPIPFLIISELSNATDSVTAQSYGTISNWIAVFIIAFCFPFLHDLFGGYVYTLFSLFALYFTYYIYKRVPETKGKSNYSQVWSNY</sequence>
<evidence type="ECO:0000256" key="3">
    <source>
        <dbReference type="ARBA" id="ARBA00022448"/>
    </source>
</evidence>
<evidence type="ECO:0000256" key="5">
    <source>
        <dbReference type="ARBA" id="ARBA00022989"/>
    </source>
</evidence>
<dbReference type="SUPFAM" id="SSF103473">
    <property type="entry name" value="MFS general substrate transporter"/>
    <property type="match status" value="1"/>
</dbReference>
<feature type="transmembrane region" description="Helical" evidence="9">
    <location>
        <begin position="12"/>
        <end position="34"/>
    </location>
</feature>
<dbReference type="InterPro" id="IPR003663">
    <property type="entry name" value="Sugar/inositol_transpt"/>
</dbReference>
<keyword evidence="6 9" id="KW-0472">Membrane</keyword>
<feature type="transmembrane region" description="Helical" evidence="9">
    <location>
        <begin position="386"/>
        <end position="410"/>
    </location>
</feature>
<dbReference type="GeneID" id="11532145"/>
<feature type="transmembrane region" description="Helical" evidence="9">
    <location>
        <begin position="422"/>
        <end position="444"/>
    </location>
</feature>
<comment type="subcellular location">
    <subcellularLocation>
        <location evidence="1">Membrane</location>
        <topology evidence="1">Multi-pass membrane protein</topology>
    </subcellularLocation>
</comment>
<dbReference type="GO" id="GO:0000329">
    <property type="term" value="C:fungal-type vacuole membrane"/>
    <property type="evidence" value="ECO:0007669"/>
    <property type="project" value="EnsemblFungi"/>
</dbReference>
<feature type="transmembrane region" description="Helical" evidence="9">
    <location>
        <begin position="111"/>
        <end position="129"/>
    </location>
</feature>
<feature type="transmembrane region" description="Helical" evidence="9">
    <location>
        <begin position="81"/>
        <end position="99"/>
    </location>
</feature>
<feature type="transmembrane region" description="Helical" evidence="9">
    <location>
        <begin position="199"/>
        <end position="216"/>
    </location>
</feature>
<evidence type="ECO:0000256" key="7">
    <source>
        <dbReference type="RuleBase" id="RU003346"/>
    </source>
</evidence>
<evidence type="ECO:0000259" key="10">
    <source>
        <dbReference type="PROSITE" id="PS50850"/>
    </source>
</evidence>
<reference evidence="11 12" key="1">
    <citation type="journal article" date="2011" name="Proc. Natl. Acad. Sci. U.S.A.">
        <title>Evolutionary erosion of yeast sex chromosomes by mating-type switching accidents.</title>
        <authorList>
            <person name="Gordon J.L."/>
            <person name="Armisen D."/>
            <person name="Proux-Wera E."/>
            <person name="Oheigeartaigh S.S."/>
            <person name="Byrne K.P."/>
            <person name="Wolfe K.H."/>
        </authorList>
    </citation>
    <scope>NUCLEOTIDE SEQUENCE [LARGE SCALE GENOMIC DNA]</scope>
    <source>
        <strain evidence="12">ATCC 24235 / CBS 4417 / NBRC 1672 / NRRL Y-8282 / UCD 70-5</strain>
    </source>
</reference>
<keyword evidence="12" id="KW-1185">Reference proteome</keyword>
<dbReference type="PROSITE" id="PS50850">
    <property type="entry name" value="MFS"/>
    <property type="match status" value="1"/>
</dbReference>
<evidence type="ECO:0000256" key="1">
    <source>
        <dbReference type="ARBA" id="ARBA00004141"/>
    </source>
</evidence>
<accession>G8C162</accession>
<dbReference type="NCBIfam" id="TIGR00879">
    <property type="entry name" value="SP"/>
    <property type="match status" value="1"/>
</dbReference>
<comment type="similarity">
    <text evidence="2 7">Belongs to the major facilitator superfamily. Sugar transporter (TC 2.A.1.1) family.</text>
</comment>
<organism evidence="11 12">
    <name type="scientific">Tetrapisispora phaffii (strain ATCC 24235 / CBS 4417 / NBRC 1672 / NRRL Y-8282 / UCD 70-5)</name>
    <name type="common">Yeast</name>
    <name type="synonym">Fabospora phaffii</name>
    <dbReference type="NCBI Taxonomy" id="1071381"/>
    <lineage>
        <taxon>Eukaryota</taxon>
        <taxon>Fungi</taxon>
        <taxon>Dikarya</taxon>
        <taxon>Ascomycota</taxon>
        <taxon>Saccharomycotina</taxon>
        <taxon>Saccharomycetes</taxon>
        <taxon>Saccharomycetales</taxon>
        <taxon>Saccharomycetaceae</taxon>
        <taxon>Tetrapisispora</taxon>
    </lineage>
</organism>
<feature type="transmembrane region" description="Helical" evidence="9">
    <location>
        <begin position="298"/>
        <end position="319"/>
    </location>
</feature>
<dbReference type="eggNOG" id="KOG0569">
    <property type="taxonomic scope" value="Eukaryota"/>
</dbReference>
<evidence type="ECO:0000313" key="11">
    <source>
        <dbReference type="EMBL" id="CCE65890.1"/>
    </source>
</evidence>
<dbReference type="KEGG" id="tpf:TPHA_0N01090"/>
<dbReference type="HOGENOM" id="CLU_001265_30_5_1"/>
<dbReference type="PROSITE" id="PS00217">
    <property type="entry name" value="SUGAR_TRANSPORT_2"/>
    <property type="match status" value="1"/>
</dbReference>
<feature type="transmembrane region" description="Helical" evidence="9">
    <location>
        <begin position="141"/>
        <end position="163"/>
    </location>
</feature>
<dbReference type="InterPro" id="IPR020846">
    <property type="entry name" value="MFS_dom"/>
</dbReference>
<keyword evidence="4 9" id="KW-0812">Transmembrane</keyword>
<dbReference type="Gene3D" id="1.20.1250.20">
    <property type="entry name" value="MFS general substrate transporter like domains"/>
    <property type="match status" value="1"/>
</dbReference>
<dbReference type="OMA" id="FAMRITS"/>